<protein>
    <submittedName>
        <fullName evidence="2">Uncharacterized protein</fullName>
    </submittedName>
</protein>
<keyword evidence="3" id="KW-1185">Reference proteome</keyword>
<feature type="compositionally biased region" description="Polar residues" evidence="1">
    <location>
        <begin position="435"/>
        <end position="446"/>
    </location>
</feature>
<reference evidence="2 3" key="1">
    <citation type="submission" date="2018-05" db="EMBL/GenBank/DDBJ databases">
        <title>Genome sequencing and assembly of the regulated plant pathogen Lachnellula willkommii and related sister species for the development of diagnostic species identification markers.</title>
        <authorList>
            <person name="Giroux E."/>
            <person name="Bilodeau G."/>
        </authorList>
    </citation>
    <scope>NUCLEOTIDE SEQUENCE [LARGE SCALE GENOMIC DNA]</scope>
    <source>
        <strain evidence="2 3">CBS 197.66</strain>
    </source>
</reference>
<evidence type="ECO:0000256" key="1">
    <source>
        <dbReference type="SAM" id="MobiDB-lite"/>
    </source>
</evidence>
<evidence type="ECO:0000313" key="3">
    <source>
        <dbReference type="Proteomes" id="UP000462212"/>
    </source>
</evidence>
<feature type="compositionally biased region" description="Polar residues" evidence="1">
    <location>
        <begin position="323"/>
        <end position="334"/>
    </location>
</feature>
<sequence>MVDLHAIVIPPLEHVHKSLKFSCSGEGLLKDDIPYDPHPERFLPPKATKANPQPKEVERKSVSYWKAQCAFRGLNQSGAISDLQLRLREAKKKILPELKIAETELNKDFKKKNKAAQDSKWNSLKKAEQKAKANPSKYLAEAFPKGATGRPANLDIVVLKIPQDVRLALTTAAGNLNLETVSVDAPWTGGKKPSPDRWMIIGRTRDAVWNQMREIEKGATGSNTGRGEPKAKKAKVSNSVGESAVKSKTLHPASSSTPKAPVTQKPKPSEPRGSKAPQKKQTARKNAFPESSPSEYELLSAAPKSRPKQTARKSVFQSPPPSTESRQAEPSSSKVAKGKHAWDVRGSWIISCPGIECVWGYEGDDPSLTLDIYLEKKNGHHQMYAIFHFRIVTGVMRFEKPIPIPKSEKSGTSNKRKRDEDADGDVDMADLPSYSGETEPSETYTASDFYLSPSDNPTARRPTWPYRWRGEETGEGEIQLGSDKTTGQITFSNKGNELSGTFKCDFIGECRFTGVKTSEQAWGSRIDPEEQWTNRSEDAYEYASRARWG</sequence>
<gene>
    <name evidence="2" type="ORF">LSUB1_G003074</name>
</gene>
<feature type="region of interest" description="Disordered" evidence="1">
    <location>
        <begin position="216"/>
        <end position="338"/>
    </location>
</feature>
<comment type="caution">
    <text evidence="2">The sequence shown here is derived from an EMBL/GenBank/DDBJ whole genome shotgun (WGS) entry which is preliminary data.</text>
</comment>
<organism evidence="2 3">
    <name type="scientific">Lachnellula subtilissima</name>
    <dbReference type="NCBI Taxonomy" id="602034"/>
    <lineage>
        <taxon>Eukaryota</taxon>
        <taxon>Fungi</taxon>
        <taxon>Dikarya</taxon>
        <taxon>Ascomycota</taxon>
        <taxon>Pezizomycotina</taxon>
        <taxon>Leotiomycetes</taxon>
        <taxon>Helotiales</taxon>
        <taxon>Lachnaceae</taxon>
        <taxon>Lachnellula</taxon>
    </lineage>
</organism>
<feature type="region of interest" description="Disordered" evidence="1">
    <location>
        <begin position="402"/>
        <end position="466"/>
    </location>
</feature>
<dbReference type="OrthoDB" id="4630416at2759"/>
<dbReference type="EMBL" id="QGMJ01000240">
    <property type="protein sequence ID" value="TVY39205.1"/>
    <property type="molecule type" value="Genomic_DNA"/>
</dbReference>
<name>A0A8H8UC17_9HELO</name>
<accession>A0A8H8UC17</accession>
<proteinExistence type="predicted"/>
<dbReference type="AlphaFoldDB" id="A0A8H8UC17"/>
<feature type="compositionally biased region" description="Low complexity" evidence="1">
    <location>
        <begin position="289"/>
        <end position="300"/>
    </location>
</feature>
<evidence type="ECO:0000313" key="2">
    <source>
        <dbReference type="EMBL" id="TVY39205.1"/>
    </source>
</evidence>
<dbReference type="Proteomes" id="UP000462212">
    <property type="component" value="Unassembled WGS sequence"/>
</dbReference>